<dbReference type="InterPro" id="IPR016067">
    <property type="entry name" value="S-AdoMet_deCO2ase_core"/>
</dbReference>
<dbReference type="RefSeq" id="WP_338536392.1">
    <property type="nucleotide sequence ID" value="NZ_AP028654.1"/>
</dbReference>
<evidence type="ECO:0000313" key="12">
    <source>
        <dbReference type="Proteomes" id="UP001321786"/>
    </source>
</evidence>
<dbReference type="HAMAP" id="MF_00465">
    <property type="entry name" value="AdoMetDC_2"/>
    <property type="match status" value="1"/>
</dbReference>
<feature type="modified residue" description="Pyruvic acid (Ser); by autocatalysis" evidence="10">
    <location>
        <position position="115"/>
    </location>
</feature>
<dbReference type="Pfam" id="PF02675">
    <property type="entry name" value="AdoMet_dc"/>
    <property type="match status" value="1"/>
</dbReference>
<keyword evidence="9 10" id="KW-0670">Pyruvate</keyword>
<evidence type="ECO:0000256" key="5">
    <source>
        <dbReference type="ARBA" id="ARBA00023115"/>
    </source>
</evidence>
<dbReference type="GO" id="GO:0008295">
    <property type="term" value="P:spermidine biosynthetic process"/>
    <property type="evidence" value="ECO:0007669"/>
    <property type="project" value="UniProtKB-UniRule"/>
</dbReference>
<comment type="catalytic activity">
    <reaction evidence="10">
        <text>S-adenosyl-L-methionine + H(+) = S-adenosyl 3-(methylsulfanyl)propylamine + CO2</text>
        <dbReference type="Rhea" id="RHEA:15981"/>
        <dbReference type="ChEBI" id="CHEBI:15378"/>
        <dbReference type="ChEBI" id="CHEBI:16526"/>
        <dbReference type="ChEBI" id="CHEBI:57443"/>
        <dbReference type="ChEBI" id="CHEBI:59789"/>
        <dbReference type="EC" id="4.1.1.50"/>
    </reaction>
</comment>
<name>A0AAU9E1A1_9FIRM</name>
<comment type="similarity">
    <text evidence="10">Belongs to the prokaryotic AdoMetDC family. Type 2 subfamily.</text>
</comment>
<keyword evidence="1 10" id="KW-0949">S-adenosyl-L-methionine</keyword>
<proteinExistence type="inferred from homology"/>
<keyword evidence="3 10" id="KW-0068">Autocatalytic cleavage</keyword>
<evidence type="ECO:0000256" key="6">
    <source>
        <dbReference type="ARBA" id="ARBA00023145"/>
    </source>
</evidence>
<evidence type="ECO:0000256" key="4">
    <source>
        <dbReference type="ARBA" id="ARBA00023066"/>
    </source>
</evidence>
<dbReference type="InterPro" id="IPR003826">
    <property type="entry name" value="AdoMetDC_fam_prok"/>
</dbReference>
<feature type="active site" description="Schiff-base intermediate with substrate; via pyruvic acid" evidence="10">
    <location>
        <position position="115"/>
    </location>
</feature>
<dbReference type="GO" id="GO:0004014">
    <property type="term" value="F:adenosylmethionine decarboxylase activity"/>
    <property type="evidence" value="ECO:0007669"/>
    <property type="project" value="UniProtKB-UniRule"/>
</dbReference>
<evidence type="ECO:0000256" key="3">
    <source>
        <dbReference type="ARBA" id="ARBA00022813"/>
    </source>
</evidence>
<accession>A0AAU9E1A1</accession>
<protein>
    <recommendedName>
        <fullName evidence="10">S-adenosylmethionine decarboxylase proenzyme</fullName>
        <shortName evidence="10">AdoMetDC</shortName>
        <shortName evidence="10">SAMDC</shortName>
        <ecNumber evidence="10">4.1.1.50</ecNumber>
    </recommendedName>
    <component>
        <recommendedName>
            <fullName evidence="10">S-adenosylmethionine decarboxylase beta chain</fullName>
        </recommendedName>
    </component>
    <component>
        <recommendedName>
            <fullName evidence="10">S-adenosylmethionine decarboxylase alpha chain</fullName>
        </recommendedName>
    </component>
</protein>
<comment type="function">
    <text evidence="10">Catalyzes the decarboxylation of S-adenosylmethionine to S-adenosylmethioninamine (dcAdoMet), the propylamine donor required for the synthesis of the polyamines spermine and spermidine from the diamine putrescine.</text>
</comment>
<evidence type="ECO:0000256" key="1">
    <source>
        <dbReference type="ARBA" id="ARBA00022691"/>
    </source>
</evidence>
<keyword evidence="2 10" id="KW-0210">Decarboxylase</keyword>
<evidence type="ECO:0000256" key="10">
    <source>
        <dbReference type="HAMAP-Rule" id="MF_00465"/>
    </source>
</evidence>
<dbReference type="PANTHER" id="PTHR33866:SF1">
    <property type="entry name" value="S-ADENOSYLMETHIONINE DECARBOXYLASE PROENZYME"/>
    <property type="match status" value="1"/>
</dbReference>
<keyword evidence="4 10" id="KW-0745">Spermidine biosynthesis</keyword>
<comment type="PTM">
    <text evidence="10">Is synthesized initially as an inactive proenzyme. Formation of the active enzyme involves a self-maturation process in which the active site pyruvoyl group is generated from an internal serine residue via an autocatalytic post-translational modification. Two non-identical subunits are generated from the proenzyme in this reaction, and the pyruvate is formed at the N-terminus of the alpha chain, which is derived from the carboxyl end of the proenzyme. The post-translation cleavage follows an unusual pathway, termed non-hydrolytic serinolysis, in which the side chain hydroxyl group of the serine supplies its oxygen atom to form the C-terminus of the beta chain, while the remainder of the serine residue undergoes an oxidative deamination to produce ammonia and the pyruvoyl group blocking the N-terminus of the alpha chain.</text>
</comment>
<keyword evidence="8 10" id="KW-0704">Schiff base</keyword>
<keyword evidence="7 10" id="KW-0456">Lyase</keyword>
<evidence type="ECO:0000256" key="8">
    <source>
        <dbReference type="ARBA" id="ARBA00023270"/>
    </source>
</evidence>
<dbReference type="PANTHER" id="PTHR33866">
    <property type="entry name" value="S-ADENOSYLMETHIONINE DECARBOXYLASE PROENZYME"/>
    <property type="match status" value="1"/>
</dbReference>
<feature type="site" description="Cleavage (non-hydrolytic); by autolysis" evidence="10">
    <location>
        <begin position="114"/>
        <end position="115"/>
    </location>
</feature>
<dbReference type="GO" id="GO:0005829">
    <property type="term" value="C:cytosol"/>
    <property type="evidence" value="ECO:0007669"/>
    <property type="project" value="TreeGrafter"/>
</dbReference>
<dbReference type="EMBL" id="AP028654">
    <property type="protein sequence ID" value="BEP28043.1"/>
    <property type="molecule type" value="Genomic_DNA"/>
</dbReference>
<gene>
    <name evidence="10 11" type="primary">speD</name>
    <name evidence="11" type="ORF">HLPR_03740</name>
</gene>
<comment type="subunit">
    <text evidence="10">Heterooctamer of four alpha and four beta chains arranged as a tetramer of alpha/beta heterodimers.</text>
</comment>
<evidence type="ECO:0000256" key="2">
    <source>
        <dbReference type="ARBA" id="ARBA00022793"/>
    </source>
</evidence>
<reference evidence="11 12" key="1">
    <citation type="submission" date="2023-08" db="EMBL/GenBank/DDBJ databases">
        <title>Helicovermis profunda gen. nov., sp. nov., a novel mesophilic, fermentative bacterium within the Bacillota from a deep-sea hydrothermal vent chimney.</title>
        <authorList>
            <person name="Miyazaki U."/>
            <person name="Mizutani D."/>
            <person name="Hashimoto Y."/>
            <person name="Tame A."/>
            <person name="Sawayama S."/>
            <person name="Miyazaki J."/>
            <person name="Takai K."/>
            <person name="Nakagawa S."/>
        </authorList>
    </citation>
    <scope>NUCLEOTIDE SEQUENCE [LARGE SCALE GENOMIC DNA]</scope>
    <source>
        <strain evidence="11 12">S502</strain>
    </source>
</reference>
<feature type="active site" description="Proton acceptor; for processing activity" evidence="10">
    <location>
        <position position="120"/>
    </location>
</feature>
<dbReference type="Gene3D" id="3.60.90.10">
    <property type="entry name" value="S-adenosylmethionine decarboxylase"/>
    <property type="match status" value="1"/>
</dbReference>
<keyword evidence="6 10" id="KW-0865">Zymogen</keyword>
<feature type="active site" description="Proton donor; for catalytic activity" evidence="10">
    <location>
        <position position="143"/>
    </location>
</feature>
<dbReference type="NCBIfam" id="TIGR03331">
    <property type="entry name" value="SAM_DCase_Eco"/>
    <property type="match status" value="1"/>
</dbReference>
<dbReference type="EC" id="4.1.1.50" evidence="10"/>
<comment type="cofactor">
    <cofactor evidence="10">
        <name>pyruvate</name>
        <dbReference type="ChEBI" id="CHEBI:15361"/>
    </cofactor>
    <text evidence="10">Binds 1 pyruvoyl group covalently per subunit.</text>
</comment>
<keyword evidence="12" id="KW-1185">Reference proteome</keyword>
<dbReference type="InterPro" id="IPR009165">
    <property type="entry name" value="S-AdoMet_deCO2ase_bac"/>
</dbReference>
<comment type="pathway">
    <text evidence="10">Amine and polyamine biosynthesis; S-adenosylmethioninamine biosynthesis; S-adenosylmethioninamine from S-adenosyl-L-methionine: step 1/1.</text>
</comment>
<sequence length="266" mass="30958">MNDKLKLYGFNNLTKTLSFNIYDICYTKTKEDQQKYIEYIDEQYNAKRLTDILIEVTRIIGASVLNIAKQDYDPQGASVTLLISEDPLRESEIDSSCNKGILDYRDSVVAHLDKSHITVHTYPETHPSKGIATFRVDIDVSTCGEISPLKALNYLIESFDSDILNLDYRVRGFTRDFVGNKLFIDHKITSIQDYISDEVLAKYSAIDINVYQEHIFHTKMMLKNFDLDDYLFSTEKIDLEVEERNSMNKELKIEMQEIYYGKNYIE</sequence>
<dbReference type="SUPFAM" id="SSF56276">
    <property type="entry name" value="S-adenosylmethionine decarboxylase"/>
    <property type="match status" value="1"/>
</dbReference>
<dbReference type="AlphaFoldDB" id="A0AAU9E1A1"/>
<dbReference type="PIRSF" id="PIRSF001356">
    <property type="entry name" value="SAM_decarboxylas"/>
    <property type="match status" value="1"/>
</dbReference>
<organism evidence="11 12">
    <name type="scientific">Helicovermis profundi</name>
    <dbReference type="NCBI Taxonomy" id="3065157"/>
    <lineage>
        <taxon>Bacteria</taxon>
        <taxon>Bacillati</taxon>
        <taxon>Bacillota</taxon>
        <taxon>Clostridia</taxon>
        <taxon>Helicovermis</taxon>
    </lineage>
</organism>
<evidence type="ECO:0000256" key="9">
    <source>
        <dbReference type="ARBA" id="ARBA00023317"/>
    </source>
</evidence>
<keyword evidence="5 10" id="KW-0620">Polyamine biosynthesis</keyword>
<dbReference type="KEGG" id="hprf:HLPR_03740"/>
<feature type="chain" id="PRO_5043069061" description="S-adenosylmethionine decarboxylase beta chain" evidence="10">
    <location>
        <begin position="1"/>
        <end position="114"/>
    </location>
</feature>
<evidence type="ECO:0000313" key="11">
    <source>
        <dbReference type="EMBL" id="BEP28043.1"/>
    </source>
</evidence>
<feature type="chain" id="PRO_5043069060" description="S-adenosylmethionine decarboxylase alpha chain" evidence="10">
    <location>
        <begin position="115"/>
        <end position="266"/>
    </location>
</feature>
<evidence type="ECO:0000256" key="7">
    <source>
        <dbReference type="ARBA" id="ARBA00023239"/>
    </source>
</evidence>
<dbReference type="Proteomes" id="UP001321786">
    <property type="component" value="Chromosome"/>
</dbReference>